<feature type="compositionally biased region" description="Low complexity" evidence="1">
    <location>
        <begin position="316"/>
        <end position="336"/>
    </location>
</feature>
<dbReference type="OrthoDB" id="5857916at2759"/>
<dbReference type="EMBL" id="UYRR01034544">
    <property type="protein sequence ID" value="VDK61382.1"/>
    <property type="molecule type" value="Genomic_DNA"/>
</dbReference>
<feature type="region of interest" description="Disordered" evidence="1">
    <location>
        <begin position="135"/>
        <end position="156"/>
    </location>
</feature>
<accession>A0A0M3KBL4</accession>
<feature type="compositionally biased region" description="Basic residues" evidence="1">
    <location>
        <begin position="136"/>
        <end position="152"/>
    </location>
</feature>
<protein>
    <submittedName>
        <fullName evidence="4">Mediator of RNA polymerase II transcription subunit 25</fullName>
    </submittedName>
</protein>
<feature type="compositionally biased region" description="Low complexity" evidence="1">
    <location>
        <begin position="379"/>
        <end position="397"/>
    </location>
</feature>
<gene>
    <name evidence="2" type="ORF">ASIM_LOCUS17762</name>
</gene>
<keyword evidence="3" id="KW-1185">Reference proteome</keyword>
<evidence type="ECO:0000313" key="3">
    <source>
        <dbReference type="Proteomes" id="UP000267096"/>
    </source>
</evidence>
<proteinExistence type="predicted"/>
<evidence type="ECO:0000313" key="4">
    <source>
        <dbReference type="WBParaSite" id="ASIM_0001836101-mRNA-1"/>
    </source>
</evidence>
<dbReference type="AlphaFoldDB" id="A0A0M3KBL4"/>
<evidence type="ECO:0000313" key="2">
    <source>
        <dbReference type="EMBL" id="VDK61382.1"/>
    </source>
</evidence>
<dbReference type="Proteomes" id="UP000267096">
    <property type="component" value="Unassembled WGS sequence"/>
</dbReference>
<feature type="region of interest" description="Disordered" evidence="1">
    <location>
        <begin position="663"/>
        <end position="721"/>
    </location>
</feature>
<name>A0A0M3KBL4_ANISI</name>
<feature type="compositionally biased region" description="Polar residues" evidence="1">
    <location>
        <begin position="283"/>
        <end position="297"/>
    </location>
</feature>
<feature type="compositionally biased region" description="Polar residues" evidence="1">
    <location>
        <begin position="197"/>
        <end position="220"/>
    </location>
</feature>
<sequence>MEGALVRNPEQRGNLFSSQITLDGYVNFLKNAVESNKTLFMISTDPRDELPSKKLVGMLPRYFHITAAIGVCSSNEGDFMSDTYRNIEGQQSAFPGLVRDYEVNSHKLAVEGVIPRPLPLNFASLDPVALEALRQAHSHGHSHNNAHAHSHGHSHDGMEYAHAFENHQQNQAPPPPPPPTVSGSLDFFHFANKAQVPPSQTQQIRNNPPPDITTSSQPLSNDAAKVPAQPAPAPQQPQLPKPVAQQATNSQPQAGVAAALPTTGKTPQAVPSEAGAMPGDTPQMDSGQQLPADNSQHAGARPALRNVQQPAGAQRVPQGNPPSSGGQSVSGGVPQPARGQPLPGDNLQPSGGQPVPEGTFQATNVQPITPDSPKTVIEQPVPGAASQPASAPQPVNPEVKPMGAQPLPSSINQRAGGSDQQVPNKVDNQSTGQQGQTVTHNANQQTSGQSLPGNSHQTVGGANVDGGQSTNGESVQVSASGNVKNVIDGKEDPQLTASNNAQNVNRHIANQPNLNNAIRGTPWEDEDEIDRFIREDMERQAMKMQGAASVGMAREATSNTLDSSAPAPYSTLYQPNADDQVQKSMTFDEIPLNSVMRNAELHEMHYQNPSLNANINAFDEKNQQQHQQNILVVGGGGLASLPQPSMASFSSIPISEIPVLSTTTQSPSVAHHSVPTTNQPTQTVSGLSPMDASIHSREPIAETQQPPSGSFGGISQEQKQQ</sequence>
<reference evidence="2 3" key="2">
    <citation type="submission" date="2018-11" db="EMBL/GenBank/DDBJ databases">
        <authorList>
            <consortium name="Pathogen Informatics"/>
        </authorList>
    </citation>
    <scope>NUCLEOTIDE SEQUENCE [LARGE SCALE GENOMIC DNA]</scope>
</reference>
<feature type="compositionally biased region" description="Polar residues" evidence="1">
    <location>
        <begin position="702"/>
        <end position="721"/>
    </location>
</feature>
<feature type="region of interest" description="Disordered" evidence="1">
    <location>
        <begin position="195"/>
        <end position="475"/>
    </location>
</feature>
<evidence type="ECO:0000256" key="1">
    <source>
        <dbReference type="SAM" id="MobiDB-lite"/>
    </source>
</evidence>
<feature type="compositionally biased region" description="Polar residues" evidence="1">
    <location>
        <begin position="407"/>
        <end position="475"/>
    </location>
</feature>
<organism evidence="4">
    <name type="scientific">Anisakis simplex</name>
    <name type="common">Herring worm</name>
    <dbReference type="NCBI Taxonomy" id="6269"/>
    <lineage>
        <taxon>Eukaryota</taxon>
        <taxon>Metazoa</taxon>
        <taxon>Ecdysozoa</taxon>
        <taxon>Nematoda</taxon>
        <taxon>Chromadorea</taxon>
        <taxon>Rhabditida</taxon>
        <taxon>Spirurina</taxon>
        <taxon>Ascaridomorpha</taxon>
        <taxon>Ascaridoidea</taxon>
        <taxon>Anisakidae</taxon>
        <taxon>Anisakis</taxon>
        <taxon>Anisakis simplex complex</taxon>
    </lineage>
</organism>
<reference evidence="4" key="1">
    <citation type="submission" date="2017-02" db="UniProtKB">
        <authorList>
            <consortium name="WormBaseParasite"/>
        </authorList>
    </citation>
    <scope>IDENTIFICATION</scope>
</reference>
<feature type="compositionally biased region" description="Polar residues" evidence="1">
    <location>
        <begin position="360"/>
        <end position="369"/>
    </location>
</feature>
<dbReference type="WBParaSite" id="ASIM_0001836101-mRNA-1">
    <property type="protein sequence ID" value="ASIM_0001836101-mRNA-1"/>
    <property type="gene ID" value="ASIM_0001836101"/>
</dbReference>
<feature type="compositionally biased region" description="Pro residues" evidence="1">
    <location>
        <begin position="229"/>
        <end position="240"/>
    </location>
</feature>
<feature type="compositionally biased region" description="Polar residues" evidence="1">
    <location>
        <begin position="663"/>
        <end position="686"/>
    </location>
</feature>